<comment type="caution">
    <text evidence="2">The sequence shown here is derived from an EMBL/GenBank/DDBJ whole genome shotgun (WGS) entry which is preliminary data.</text>
</comment>
<dbReference type="AlphaFoldDB" id="A0AAP0NPM2"/>
<organism evidence="2 3">
    <name type="scientific">Stephania yunnanensis</name>
    <dbReference type="NCBI Taxonomy" id="152371"/>
    <lineage>
        <taxon>Eukaryota</taxon>
        <taxon>Viridiplantae</taxon>
        <taxon>Streptophyta</taxon>
        <taxon>Embryophyta</taxon>
        <taxon>Tracheophyta</taxon>
        <taxon>Spermatophyta</taxon>
        <taxon>Magnoliopsida</taxon>
        <taxon>Ranunculales</taxon>
        <taxon>Menispermaceae</taxon>
        <taxon>Menispermoideae</taxon>
        <taxon>Cissampelideae</taxon>
        <taxon>Stephania</taxon>
    </lineage>
</organism>
<feature type="region of interest" description="Disordered" evidence="1">
    <location>
        <begin position="114"/>
        <end position="189"/>
    </location>
</feature>
<feature type="compositionally biased region" description="Basic and acidic residues" evidence="1">
    <location>
        <begin position="177"/>
        <end position="189"/>
    </location>
</feature>
<reference evidence="2 3" key="1">
    <citation type="submission" date="2024-01" db="EMBL/GenBank/DDBJ databases">
        <title>Genome assemblies of Stephania.</title>
        <authorList>
            <person name="Yang L."/>
        </authorList>
    </citation>
    <scope>NUCLEOTIDE SEQUENCE [LARGE SCALE GENOMIC DNA]</scope>
    <source>
        <strain evidence="2">YNDBR</strain>
        <tissue evidence="2">Leaf</tissue>
    </source>
</reference>
<name>A0AAP0NPM2_9MAGN</name>
<sequence>MISRIGSFSSEISLRLLMESVNLLEVNEEGIVNLAVGSVGNLAKNVVFLQFVVEGVVRERFSLLGWKCWNEMTEFIIGDIEISAAGYSGVVTVEGITNVLEVWFRGFSAVEGDDDGDGFGGGGEKGSEEDEGRRCGGSETGTPRRVDGGESARDEKGDDGSERRDGGGGREAPAGGSERRKEAGVRRRR</sequence>
<evidence type="ECO:0000313" key="2">
    <source>
        <dbReference type="EMBL" id="KAK9115207.1"/>
    </source>
</evidence>
<dbReference type="Proteomes" id="UP001420932">
    <property type="component" value="Unassembled WGS sequence"/>
</dbReference>
<evidence type="ECO:0000256" key="1">
    <source>
        <dbReference type="SAM" id="MobiDB-lite"/>
    </source>
</evidence>
<accession>A0AAP0NPM2</accession>
<keyword evidence="3" id="KW-1185">Reference proteome</keyword>
<evidence type="ECO:0000313" key="3">
    <source>
        <dbReference type="Proteomes" id="UP001420932"/>
    </source>
</evidence>
<feature type="compositionally biased region" description="Basic and acidic residues" evidence="1">
    <location>
        <begin position="131"/>
        <end position="168"/>
    </location>
</feature>
<dbReference type="EMBL" id="JBBNAF010000009">
    <property type="protein sequence ID" value="KAK9115207.1"/>
    <property type="molecule type" value="Genomic_DNA"/>
</dbReference>
<proteinExistence type="predicted"/>
<gene>
    <name evidence="2" type="ORF">Syun_022004</name>
</gene>
<protein>
    <submittedName>
        <fullName evidence="2">Uncharacterized protein</fullName>
    </submittedName>
</protein>